<feature type="transmembrane region" description="Helical" evidence="1">
    <location>
        <begin position="1085"/>
        <end position="1102"/>
    </location>
</feature>
<dbReference type="Gene3D" id="3.30.70.1440">
    <property type="entry name" value="Multidrug efflux transporter AcrB pore domain"/>
    <property type="match status" value="2"/>
</dbReference>
<keyword evidence="1" id="KW-0472">Membrane</keyword>
<dbReference type="InterPro" id="IPR001036">
    <property type="entry name" value="Acrflvin-R"/>
</dbReference>
<dbReference type="SUPFAM" id="SSF82714">
    <property type="entry name" value="Multidrug efflux transporter AcrB TolC docking domain, DN and DC subdomains"/>
    <property type="match status" value="2"/>
</dbReference>
<dbReference type="PANTHER" id="PTHR32063:SF19">
    <property type="entry name" value="CATION EFFLUX SYSTEM PROTEIN CUSA"/>
    <property type="match status" value="1"/>
</dbReference>
<feature type="transmembrane region" description="Helical" evidence="1">
    <location>
        <begin position="1190"/>
        <end position="1211"/>
    </location>
</feature>
<dbReference type="SUPFAM" id="SSF82693">
    <property type="entry name" value="Multidrug efflux transporter AcrB pore domain, PN1, PN2, PC1 and PC2 subdomains"/>
    <property type="match status" value="2"/>
</dbReference>
<dbReference type="InterPro" id="IPR027463">
    <property type="entry name" value="AcrB_DN_DC_subdom"/>
</dbReference>
<feature type="transmembrane region" description="Helical" evidence="1">
    <location>
        <begin position="471"/>
        <end position="492"/>
    </location>
</feature>
<accession>A0A7I9VIL4</accession>
<keyword evidence="3" id="KW-1185">Reference proteome</keyword>
<feature type="transmembrane region" description="Helical" evidence="1">
    <location>
        <begin position="1028"/>
        <end position="1052"/>
    </location>
</feature>
<dbReference type="PRINTS" id="PR00702">
    <property type="entry name" value="ACRIFLAVINRP"/>
</dbReference>
<dbReference type="Proteomes" id="UP000503640">
    <property type="component" value="Unassembled WGS sequence"/>
</dbReference>
<protein>
    <recommendedName>
        <fullName evidence="4">Heavy metal efflux pump, CzcA family</fullName>
    </recommendedName>
</protein>
<dbReference type="Gene3D" id="3.30.2090.10">
    <property type="entry name" value="Multidrug efflux transporter AcrB TolC docking domain, DN and DC subdomains"/>
    <property type="match status" value="3"/>
</dbReference>
<feature type="transmembrane region" description="Helical" evidence="1">
    <location>
        <begin position="341"/>
        <end position="358"/>
    </location>
</feature>
<gene>
    <name evidence="2" type="ORF">AMYX_09850</name>
</gene>
<keyword evidence="1" id="KW-1133">Transmembrane helix</keyword>
<name>A0A7I9VIL4_9BACT</name>
<feature type="transmembrane region" description="Helical" evidence="1">
    <location>
        <begin position="390"/>
        <end position="411"/>
    </location>
</feature>
<comment type="caution">
    <text evidence="2">The sequence shown here is derived from an EMBL/GenBank/DDBJ whole genome shotgun (WGS) entry which is preliminary data.</text>
</comment>
<evidence type="ECO:0000256" key="1">
    <source>
        <dbReference type="SAM" id="Phobius"/>
    </source>
</evidence>
<evidence type="ECO:0000313" key="3">
    <source>
        <dbReference type="Proteomes" id="UP000503640"/>
    </source>
</evidence>
<feature type="transmembrane region" description="Helical" evidence="1">
    <location>
        <begin position="1002"/>
        <end position="1022"/>
    </location>
</feature>
<dbReference type="Gene3D" id="3.30.70.1320">
    <property type="entry name" value="Multidrug efflux transporter AcrB pore domain like"/>
    <property type="match status" value="1"/>
</dbReference>
<dbReference type="PANTHER" id="PTHR32063">
    <property type="match status" value="1"/>
</dbReference>
<sequence length="1233" mass="133958">MVARVIELCARNRLVVLLAVAVATAASIYAIRHAKLDAIPDLGDPQVIVFTEWMGRSPTLVEDQVTYPVVSSLVGAPRVAGVRGYSMFGMSFVYVVFEEGTDLYWARSRVLEHMSSLRARLPEGANPVLGPDASGVGWGFQYALVADGRTSLDELRTFQDFTLRYAVGQVPGVAEVASVGGFQRQYQVTVDPNKLRAYGVTLEEVAAKIRDSNSDVGGRSIEMAGREYYVRGRGYIQDLGALERVAVRARGPAGVPVLVRDLGTVRFGPELRRGLLEWNGDGEAVGGIVVVRYGENVLDVVGRVKQKLRELEHTLPPGVKVEVAYDRTDLIHRAIGTLQRALVEEALVVAFVILAFLLHVRSALLPIISLPVAVALAFIPMVLLDIPATLMSLGGIAIAIGATVDAEIVMIEASHKKLEHAPPGADRRALLAEAAREVTPAIFFSLLVIAVAFLPVFTLTGQAGRLFRPLAYTKTFVMLSAAVLSITFAPALRDLLLRGEIRSEARHPLSRAIARVYRPFVFVALRNPKSTLAIGLLAVLSAVPLALQLGHEFMPPLEEGDVLYMPTTFPNLSIEEAKRQLQLQDRVFRGFPEVASVFGKAGRAETATDPAPLTMVETTVRLKPAAAWRKLERRRWWSGWAPSWLAPALRPLWPDRTRITWEELTAEMNRAMQLPGWTNAYTMPIKARIDMLSTGVRTPVGVKIMGTDLAEIERVGVALEGLLASLRGTRSAFYERNEGGLYLDVVPDRDALARYGLTVGDVQRTVEAAIGGAPVGVTVEGRNRFSINVRYPQHLRGDLERLRSVLVPIGGAAPSGKMGALAPPRVPALLLAQMGGGMGGGDAPAGPVKRLPRTIPGTLSDAPALEWDQAVNQADQGTLAGLAGGAGRRAQAFVPLGQVADVRIVGGPPMVRDEGGLLVGYVYVDLDPARDVGGYVAEAKHVVHEALEHGRLTLPQGTFLRWTGQYEELEKMAERMRLVLPATILIIVLLLFLHFRNFVEVLIVLLSIPFALVGSVWLLWLLDYRLSTAVWVGIIALTGLAAQTGIVMIVYIDHAYERRRRAGKIRDLSDIIWAHMEGTVQRVRPKLMTVATMLAGLIPLLWATGSGSDVMKRIAAPMVGGLLTSAFLTLEIIPVVYTYWRQEQVLWERLEALDARRLARLRSFTRVLGTGWALAAAVAVAALYVALPRLAWAAALAPAAACVALGSFAYLRERPAARRLVWPPASTAAGRAA</sequence>
<dbReference type="SUPFAM" id="SSF82866">
    <property type="entry name" value="Multidrug efflux transporter AcrB transmembrane domain"/>
    <property type="match status" value="2"/>
</dbReference>
<feature type="transmembrane region" description="Helical" evidence="1">
    <location>
        <begin position="978"/>
        <end position="995"/>
    </location>
</feature>
<feature type="transmembrane region" description="Helical" evidence="1">
    <location>
        <begin position="532"/>
        <end position="550"/>
    </location>
</feature>
<keyword evidence="1" id="KW-0812">Transmembrane</keyword>
<dbReference type="GO" id="GO:0042910">
    <property type="term" value="F:xenobiotic transmembrane transporter activity"/>
    <property type="evidence" value="ECO:0007669"/>
    <property type="project" value="TreeGrafter"/>
</dbReference>
<feature type="transmembrane region" description="Helical" evidence="1">
    <location>
        <begin position="1164"/>
        <end position="1184"/>
    </location>
</feature>
<evidence type="ECO:0008006" key="4">
    <source>
        <dbReference type="Google" id="ProtNLM"/>
    </source>
</evidence>
<dbReference type="AlphaFoldDB" id="A0A7I9VIL4"/>
<feature type="transmembrane region" description="Helical" evidence="1">
    <location>
        <begin position="438"/>
        <end position="459"/>
    </location>
</feature>
<feature type="transmembrane region" description="Helical" evidence="1">
    <location>
        <begin position="1114"/>
        <end position="1140"/>
    </location>
</feature>
<dbReference type="Gene3D" id="3.30.70.1430">
    <property type="entry name" value="Multidrug efflux transporter AcrB pore domain"/>
    <property type="match status" value="2"/>
</dbReference>
<evidence type="ECO:0000313" key="2">
    <source>
        <dbReference type="EMBL" id="GEJ56244.1"/>
    </source>
</evidence>
<dbReference type="EMBL" id="BJTG01000002">
    <property type="protein sequence ID" value="GEJ56244.1"/>
    <property type="molecule type" value="Genomic_DNA"/>
</dbReference>
<feature type="transmembrane region" description="Helical" evidence="1">
    <location>
        <begin position="363"/>
        <end position="384"/>
    </location>
</feature>
<dbReference type="Gene3D" id="1.20.1640.10">
    <property type="entry name" value="Multidrug efflux transporter AcrB transmembrane domain"/>
    <property type="match status" value="3"/>
</dbReference>
<proteinExistence type="predicted"/>
<dbReference type="GO" id="GO:0005886">
    <property type="term" value="C:plasma membrane"/>
    <property type="evidence" value="ECO:0007669"/>
    <property type="project" value="TreeGrafter"/>
</dbReference>
<reference evidence="3" key="1">
    <citation type="journal article" date="2020" name="Appl. Environ. Microbiol.">
        <title>Diazotrophic Anaeromyxobacter Isolates from Soils.</title>
        <authorList>
            <person name="Masuda Y."/>
            <person name="Yamanaka H."/>
            <person name="Xu Z.X."/>
            <person name="Shiratori Y."/>
            <person name="Aono T."/>
            <person name="Amachi S."/>
            <person name="Senoo K."/>
            <person name="Itoh H."/>
        </authorList>
    </citation>
    <scope>NUCLEOTIDE SEQUENCE [LARGE SCALE GENOMIC DNA]</scope>
    <source>
        <strain evidence="3">R267</strain>
    </source>
</reference>
<dbReference type="RefSeq" id="WP_176063538.1">
    <property type="nucleotide sequence ID" value="NZ_BJTG01000002.1"/>
</dbReference>
<dbReference type="Pfam" id="PF00873">
    <property type="entry name" value="ACR_tran"/>
    <property type="match status" value="3"/>
</dbReference>
<organism evidence="2 3">
    <name type="scientific">Anaeromyxobacter diazotrophicus</name>
    <dbReference type="NCBI Taxonomy" id="2590199"/>
    <lineage>
        <taxon>Bacteria</taxon>
        <taxon>Pseudomonadati</taxon>
        <taxon>Myxococcota</taxon>
        <taxon>Myxococcia</taxon>
        <taxon>Myxococcales</taxon>
        <taxon>Cystobacterineae</taxon>
        <taxon>Anaeromyxobacteraceae</taxon>
        <taxon>Anaeromyxobacter</taxon>
    </lineage>
</organism>